<dbReference type="GeneID" id="14212471"/>
<accession>L0AD00</accession>
<dbReference type="HOGENOM" id="CLU_2067677_0_0_2"/>
<name>L0AD00_CALLD</name>
<dbReference type="InParanoid" id="L0AD00"/>
<organism evidence="1 2">
    <name type="scientific">Caldisphaera lagunensis (strain DSM 15908 / JCM 11604 / ANMR 0165 / IC-154)</name>
    <dbReference type="NCBI Taxonomy" id="1056495"/>
    <lineage>
        <taxon>Archaea</taxon>
        <taxon>Thermoproteota</taxon>
        <taxon>Thermoprotei</taxon>
        <taxon>Acidilobales</taxon>
        <taxon>Caldisphaeraceae</taxon>
        <taxon>Caldisphaera</taxon>
    </lineage>
</organism>
<proteinExistence type="predicted"/>
<dbReference type="KEGG" id="clg:Calag_1211"/>
<dbReference type="Proteomes" id="UP000010469">
    <property type="component" value="Chromosome"/>
</dbReference>
<dbReference type="RefSeq" id="WP_015232827.1">
    <property type="nucleotide sequence ID" value="NC_019791.1"/>
</dbReference>
<sequence>MILIDPNILWRTLEMGDIDLEGDKSNEIINLLRNKALNSFMGGYILLDNQSRAKYNISFIELLLRHPEYGCALGNEVLGEQFIILIRSILKGSEFDGIRDIIINNCNRIRNHKRNIGS</sequence>
<dbReference type="EMBL" id="CP003378">
    <property type="protein sequence ID" value="AFZ70930.1"/>
    <property type="molecule type" value="Genomic_DNA"/>
</dbReference>
<evidence type="ECO:0000313" key="1">
    <source>
        <dbReference type="EMBL" id="AFZ70930.1"/>
    </source>
</evidence>
<reference evidence="2" key="1">
    <citation type="submission" date="2012-03" db="EMBL/GenBank/DDBJ databases">
        <title>Complete genome of Caldisphaera lagunensis DSM 15908.</title>
        <authorList>
            <person name="Lucas S."/>
            <person name="Copeland A."/>
            <person name="Lapidus A."/>
            <person name="Glavina del Rio T."/>
            <person name="Dalin E."/>
            <person name="Tice H."/>
            <person name="Bruce D."/>
            <person name="Goodwin L."/>
            <person name="Pitluck S."/>
            <person name="Peters L."/>
            <person name="Mikhailova N."/>
            <person name="Teshima H."/>
            <person name="Kyrpides N."/>
            <person name="Mavromatis K."/>
            <person name="Ivanova N."/>
            <person name="Brettin T."/>
            <person name="Detter J.C."/>
            <person name="Han C."/>
            <person name="Larimer F."/>
            <person name="Land M."/>
            <person name="Hauser L."/>
            <person name="Markowitz V."/>
            <person name="Cheng J.-F."/>
            <person name="Hugenholtz P."/>
            <person name="Woyke T."/>
            <person name="Wu D."/>
            <person name="Spring S."/>
            <person name="Schroeder M."/>
            <person name="Brambilla E."/>
            <person name="Klenk H.-P."/>
            <person name="Eisen J.A."/>
        </authorList>
    </citation>
    <scope>NUCLEOTIDE SEQUENCE [LARGE SCALE GENOMIC DNA]</scope>
    <source>
        <strain evidence="2">DSM 15908 / JCM 11604 / IC-154</strain>
    </source>
</reference>
<evidence type="ECO:0000313" key="2">
    <source>
        <dbReference type="Proteomes" id="UP000010469"/>
    </source>
</evidence>
<dbReference type="AlphaFoldDB" id="L0AD00"/>
<gene>
    <name evidence="1" type="ordered locus">Calag_1211</name>
</gene>
<keyword evidence="2" id="KW-1185">Reference proteome</keyword>
<protein>
    <submittedName>
        <fullName evidence="1">Uncharacterized protein</fullName>
    </submittedName>
</protein>